<gene>
    <name evidence="7" type="primary">20199455</name>
    <name evidence="6" type="ORF">HELRODRAFT_162157</name>
</gene>
<dbReference type="InParanoid" id="T1ESA5"/>
<dbReference type="PROSITE" id="PS50001">
    <property type="entry name" value="SH2"/>
    <property type="match status" value="1"/>
</dbReference>
<evidence type="ECO:0000256" key="2">
    <source>
        <dbReference type="PROSITE-ProRule" id="PRU00191"/>
    </source>
</evidence>
<dbReference type="InterPro" id="IPR036860">
    <property type="entry name" value="SH2_dom_sf"/>
</dbReference>
<keyword evidence="1 2" id="KW-0727">SH2 domain</keyword>
<dbReference type="Gene3D" id="2.30.29.30">
    <property type="entry name" value="Pleckstrin-homology domain (PH domain)/Phosphotyrosine-binding domain (PTB)"/>
    <property type="match status" value="1"/>
</dbReference>
<evidence type="ECO:0008006" key="9">
    <source>
        <dbReference type="Google" id="ProtNLM"/>
    </source>
</evidence>
<evidence type="ECO:0000259" key="4">
    <source>
        <dbReference type="PROSITE" id="PS50001"/>
    </source>
</evidence>
<feature type="domain" description="SH2" evidence="4">
    <location>
        <begin position="403"/>
        <end position="495"/>
    </location>
</feature>
<evidence type="ECO:0000256" key="1">
    <source>
        <dbReference type="ARBA" id="ARBA00022999"/>
    </source>
</evidence>
<evidence type="ECO:0000313" key="8">
    <source>
        <dbReference type="Proteomes" id="UP000015101"/>
    </source>
</evidence>
<feature type="region of interest" description="Disordered" evidence="3">
    <location>
        <begin position="480"/>
        <end position="500"/>
    </location>
</feature>
<evidence type="ECO:0000256" key="3">
    <source>
        <dbReference type="SAM" id="MobiDB-lite"/>
    </source>
</evidence>
<dbReference type="Pfam" id="PF00017">
    <property type="entry name" value="SH2"/>
    <property type="match status" value="1"/>
</dbReference>
<organism evidence="7 8">
    <name type="scientific">Helobdella robusta</name>
    <name type="common">Californian leech</name>
    <dbReference type="NCBI Taxonomy" id="6412"/>
    <lineage>
        <taxon>Eukaryota</taxon>
        <taxon>Metazoa</taxon>
        <taxon>Spiralia</taxon>
        <taxon>Lophotrochozoa</taxon>
        <taxon>Annelida</taxon>
        <taxon>Clitellata</taxon>
        <taxon>Hirudinea</taxon>
        <taxon>Rhynchobdellida</taxon>
        <taxon>Glossiphoniidae</taxon>
        <taxon>Helobdella</taxon>
    </lineage>
</organism>
<dbReference type="PANTHER" id="PTHR15126:SF4">
    <property type="entry name" value="SH3 DOMAIN-BINDING PROTEIN 2"/>
    <property type="match status" value="1"/>
</dbReference>
<protein>
    <recommendedName>
        <fullName evidence="9">SH2 domain-containing protein</fullName>
    </recommendedName>
</protein>
<dbReference type="InterPro" id="IPR035848">
    <property type="entry name" value="SH3BP2"/>
</dbReference>
<accession>T1ESA5</accession>
<dbReference type="RefSeq" id="XP_009022690.1">
    <property type="nucleotide sequence ID" value="XM_009024442.1"/>
</dbReference>
<dbReference type="PANTHER" id="PTHR15126">
    <property type="entry name" value="SH3-BINDING"/>
    <property type="match status" value="1"/>
</dbReference>
<dbReference type="Proteomes" id="UP000015101">
    <property type="component" value="Unassembled WGS sequence"/>
</dbReference>
<dbReference type="GeneID" id="20199455"/>
<dbReference type="OrthoDB" id="10254483at2759"/>
<feature type="compositionally biased region" description="Low complexity" evidence="3">
    <location>
        <begin position="149"/>
        <end position="166"/>
    </location>
</feature>
<dbReference type="CTD" id="20199455"/>
<dbReference type="InterPro" id="IPR011993">
    <property type="entry name" value="PH-like_dom_sf"/>
</dbReference>
<dbReference type="SUPFAM" id="SSF50729">
    <property type="entry name" value="PH domain-like"/>
    <property type="match status" value="1"/>
</dbReference>
<feature type="region of interest" description="Disordered" evidence="3">
    <location>
        <begin position="341"/>
        <end position="373"/>
    </location>
</feature>
<dbReference type="eggNOG" id="ENOG502RF2Z">
    <property type="taxonomic scope" value="Eukaryota"/>
</dbReference>
<feature type="compositionally biased region" description="Polar residues" evidence="3">
    <location>
        <begin position="350"/>
        <end position="361"/>
    </location>
</feature>
<evidence type="ECO:0000313" key="6">
    <source>
        <dbReference type="EMBL" id="ESN98704.1"/>
    </source>
</evidence>
<name>T1ESA5_HELRO</name>
<proteinExistence type="predicted"/>
<feature type="domain" description="PH" evidence="5">
    <location>
        <begin position="7"/>
        <end position="117"/>
    </location>
</feature>
<dbReference type="EMBL" id="AMQM01001043">
    <property type="status" value="NOT_ANNOTATED_CDS"/>
    <property type="molecule type" value="Genomic_DNA"/>
</dbReference>
<reference evidence="6 8" key="2">
    <citation type="journal article" date="2013" name="Nature">
        <title>Insights into bilaterian evolution from three spiralian genomes.</title>
        <authorList>
            <person name="Simakov O."/>
            <person name="Marletaz F."/>
            <person name="Cho S.J."/>
            <person name="Edsinger-Gonzales E."/>
            <person name="Havlak P."/>
            <person name="Hellsten U."/>
            <person name="Kuo D.H."/>
            <person name="Larsson T."/>
            <person name="Lv J."/>
            <person name="Arendt D."/>
            <person name="Savage R."/>
            <person name="Osoegawa K."/>
            <person name="de Jong P."/>
            <person name="Grimwood J."/>
            <person name="Chapman J.A."/>
            <person name="Shapiro H."/>
            <person name="Aerts A."/>
            <person name="Otillar R.P."/>
            <person name="Terry A.Y."/>
            <person name="Boore J.L."/>
            <person name="Grigoriev I.V."/>
            <person name="Lindberg D.R."/>
            <person name="Seaver E.C."/>
            <person name="Weisblat D.A."/>
            <person name="Putnam N.H."/>
            <person name="Rokhsar D.S."/>
        </authorList>
    </citation>
    <scope>NUCLEOTIDE SEQUENCE</scope>
</reference>
<evidence type="ECO:0000259" key="5">
    <source>
        <dbReference type="PROSITE" id="PS50003"/>
    </source>
</evidence>
<reference evidence="7" key="3">
    <citation type="submission" date="2015-06" db="UniProtKB">
        <authorList>
            <consortium name="EnsemblMetazoa"/>
        </authorList>
    </citation>
    <scope>IDENTIFICATION</scope>
</reference>
<dbReference type="EnsemblMetazoa" id="HelroT162157">
    <property type="protein sequence ID" value="HelroP162157"/>
    <property type="gene ID" value="HelroG162157"/>
</dbReference>
<dbReference type="InterPro" id="IPR000980">
    <property type="entry name" value="SH2"/>
</dbReference>
<keyword evidence="8" id="KW-1185">Reference proteome</keyword>
<dbReference type="GO" id="GO:0007165">
    <property type="term" value="P:signal transduction"/>
    <property type="evidence" value="ECO:0007669"/>
    <property type="project" value="InterPro"/>
</dbReference>
<feature type="region of interest" description="Disordered" evidence="3">
    <location>
        <begin position="147"/>
        <end position="206"/>
    </location>
</feature>
<dbReference type="KEGG" id="hro:HELRODRAFT_162157"/>
<dbReference type="SMART" id="SM00233">
    <property type="entry name" value="PH"/>
    <property type="match status" value="1"/>
</dbReference>
<dbReference type="HOGENOM" id="CLU_545469_0_0_1"/>
<dbReference type="SMART" id="SM00252">
    <property type="entry name" value="SH2"/>
    <property type="match status" value="1"/>
</dbReference>
<reference evidence="8" key="1">
    <citation type="submission" date="2012-12" db="EMBL/GenBank/DDBJ databases">
        <authorList>
            <person name="Hellsten U."/>
            <person name="Grimwood J."/>
            <person name="Chapman J.A."/>
            <person name="Shapiro H."/>
            <person name="Aerts A."/>
            <person name="Otillar R.P."/>
            <person name="Terry A.Y."/>
            <person name="Boore J.L."/>
            <person name="Simakov O."/>
            <person name="Marletaz F."/>
            <person name="Cho S.-J."/>
            <person name="Edsinger-Gonzales E."/>
            <person name="Havlak P."/>
            <person name="Kuo D.-H."/>
            <person name="Larsson T."/>
            <person name="Lv J."/>
            <person name="Arendt D."/>
            <person name="Savage R."/>
            <person name="Osoegawa K."/>
            <person name="de Jong P."/>
            <person name="Lindberg D.R."/>
            <person name="Seaver E.C."/>
            <person name="Weisblat D.A."/>
            <person name="Putnam N.H."/>
            <person name="Grigoriev I.V."/>
            <person name="Rokhsar D.S."/>
        </authorList>
    </citation>
    <scope>NUCLEOTIDE SEQUENCE</scope>
</reference>
<dbReference type="Pfam" id="PF00169">
    <property type="entry name" value="PH"/>
    <property type="match status" value="1"/>
</dbReference>
<dbReference type="SUPFAM" id="SSF55550">
    <property type="entry name" value="SH2 domain"/>
    <property type="match status" value="1"/>
</dbReference>
<dbReference type="InterPro" id="IPR001849">
    <property type="entry name" value="PH_domain"/>
</dbReference>
<dbReference type="CDD" id="cd00173">
    <property type="entry name" value="SH2"/>
    <property type="match status" value="1"/>
</dbReference>
<dbReference type="EMBL" id="KB097143">
    <property type="protein sequence ID" value="ESN98704.1"/>
    <property type="molecule type" value="Genomic_DNA"/>
</dbReference>
<sequence>MLLNDDLLVHHGYLRRRRYVDKIIEPLPVINWIQSFVVLHNGSLYIYANELSNKPEKATSLFGFTKCCRCSDEVSSKIAWPFKVVNMLVEKDKTFYFSAASEKDMNTWISVIQGQLLKINNRRLVEDDPPHSALPSTSSTAISKLLTRSNSNDNNNNNVNKSNGNVDKSKNNKTVNNAKFFLPPSNKANVNNDDSNKNKGNKKNINIKNNNQNMIYYGVNEAAATEEAVEEDDDDYDDQLNYDMVSEQRFDKKKVANQPVPLKRLNVRFFNWMLFGLLAKVIHFLCVMFFDSISNILIIRESLWRSQLREINKKEQVTTPPEDSNVYKPGELYKPVEEIIASPSPSSSPKTPRQTPTLSQPPNRPLPQQPTASSAPQKMFFLHRLPALMLIFNFNIIPKPDELYFWNGSPSDGEKFMKKVTDMGVFMIREASKDSDGLTLLVRMPSSVAKYKIFNKDGRLCFGKSGPYFDNLNQLIEHHKQNNLPNGGDKLTKPYRSHYN</sequence>
<dbReference type="PROSITE" id="PS50003">
    <property type="entry name" value="PH_DOMAIN"/>
    <property type="match status" value="1"/>
</dbReference>
<dbReference type="AlphaFoldDB" id="T1ESA5"/>
<evidence type="ECO:0000313" key="7">
    <source>
        <dbReference type="EnsemblMetazoa" id="HelroP162157"/>
    </source>
</evidence>
<dbReference type="Gene3D" id="3.30.505.10">
    <property type="entry name" value="SH2 domain"/>
    <property type="match status" value="1"/>
</dbReference>
<dbReference type="FunFam" id="2.30.29.30:FF:000817">
    <property type="entry name" value="Predicted protein"/>
    <property type="match status" value="1"/>
</dbReference>